<dbReference type="PROSITE" id="PS50026">
    <property type="entry name" value="EGF_3"/>
    <property type="match status" value="1"/>
</dbReference>
<dbReference type="SUPFAM" id="SSF49854">
    <property type="entry name" value="Spermadhesin, CUB domain"/>
    <property type="match status" value="3"/>
</dbReference>
<dbReference type="OrthoDB" id="5950997at2759"/>
<feature type="transmembrane region" description="Helical" evidence="5">
    <location>
        <begin position="988"/>
        <end position="1005"/>
    </location>
</feature>
<keyword evidence="3" id="KW-0245">EGF-like domain</keyword>
<dbReference type="Pfam" id="PF00431">
    <property type="entry name" value="CUB"/>
    <property type="match status" value="1"/>
</dbReference>
<feature type="disulfide bond" evidence="3">
    <location>
        <begin position="641"/>
        <end position="650"/>
    </location>
</feature>
<feature type="transmembrane region" description="Helical" evidence="5">
    <location>
        <begin position="1315"/>
        <end position="1335"/>
    </location>
</feature>
<dbReference type="InterPro" id="IPR011641">
    <property type="entry name" value="Tyr-kin_ephrin_A/B_rcpt-like"/>
</dbReference>
<evidence type="ECO:0008006" key="10">
    <source>
        <dbReference type="Google" id="ProtNLM"/>
    </source>
</evidence>
<dbReference type="InterPro" id="IPR009030">
    <property type="entry name" value="Growth_fac_rcpt_cys_sf"/>
</dbReference>
<feature type="transmembrane region" description="Helical" evidence="5">
    <location>
        <begin position="1282"/>
        <end position="1303"/>
    </location>
</feature>
<dbReference type="Gene3D" id="2.60.120.290">
    <property type="entry name" value="Spermadhesin, CUB domain"/>
    <property type="match status" value="3"/>
</dbReference>
<sequence>MNSLLWTLAAAASAEVVRLGYFGEAQPFQVACARGWFDFSDVEVACLPQASGGFVVSKLDEGDLEVALLGSTPAAFAVARGVDIKHLYVAHEKGSSQGLLVRPEIQSPPDLDGRTFGTPFGSTAHYHMMYIQTLFPDVRFDIIDLNGLNPLDLYDAGTIDGAFVWGGWIDGLVQRNATMLFPAQVLSDWGKPTFNTISARADFAARRPDVLERVAGVIARLDADYLDDASTRWGAGAGGFVADVAAAYGASASPTQAELDTAAAGLSYFSFVSPDTMQGPDYLGGGIAAALKATARFHLETNTVAAVAPAGTVDEDAFYAATTSAQSLADGLASIPASVLDTAGTGVTSIPESADSTCSGTVDLTATTGTLTDGATTSYSNNLACEWRIASGGVVELTFTVFRVWTGDFVEVFDGSTLVAKLHGFDRAWPPLRTTGDMTVKFTTDGVTERAFNYLLTDGWSASYDAEALVCAADHSTCGNGKCDAASGLCTCDAGYGGADCSLATCLGTTTLTGPTGEFRSSPTAPDRDEPYPNSAECHFVADVGTSFGYVSFTVTYDVEPTFDFVSVNSGDVTWARLSGEDTATILVPTTDGKASLVFTSDSRGRRGGFSATYVAKSVTCASNADCGGHGTCDDGGTCVCDTGYGGLACTVPHCLDGAPKVTGESMVMVSQAPGEPVPAAADCTWEFQAAAGRSVRVVVETLDLEPYRSAAKEGDMVVIRSTGATDIELTSTSFQKSYDIASSGISVSLETDRNDVGETYTGLAATAYAVDACPVVGGECEEQGFTCEPTSGLQGPGCYDGGRAVGCACDLTGCPEGSFFDESTGGCEACRPGTFKSATGPTPCEPCPKNFYAPESGAAMCCRQGWVLVDGFCRQCGQNVGAYVLKGARCNAANGTTVATLEVKEHFFRFSPESTSVYRCPEDDDACRGSSPGLEGYGNGLCKTHAHGPLCMLCRSGYFRNSKTKEDLKAVSECVRCDRIGEQMKQLLTVLLMIVAWALVILGIRRLRSRFNRQWFEAVLIQFVYFAMTMSRFVSIHQVPLPGFSQLVMRALDVFTFDLSSLHSIAQCYRTYNYFHFLMLATLGAPALLLVFIVCAVVRAVARVVACGAPAAPQNALAEEGAAAEAVPLHRRVAAAVRQDLGGVLSKWMLLISLFHSAICCAIFQIFNCTVKYEPFDRKFLVSDYSIRCSGPGYEAHKAYAIVCAVIYVTFPLCLFLVLWRPRRLAAGGEEQRKDPRHVDDGALAFLTNNLKAEYWWFEVLAIFLRSLVTGFFRFKADVKISIVLCLIVTIIHRTFVLQLKPYASSGLQHVVEALMRFALSIVLLSVCLVGDLIEDSKDALWMVTLVFLLNVASLPLAYQAFVSESYRGVARRLQAHEPVEAEEVEELLRSAHAEAIREDVRKRSRQILREAFDGKLRDESWTYFTGTLLALEGVWAPEVHAEEVLQWHVESMLARAKKAGGDGAIDAGAVERSVDIVAGPLAATLTEECLSPTAAFERLRRAQPPGGAPITLLRVYAEVLKPFFELDDQHPQKLWHSRKENPVLHLAALARNKSDQISTSLANLHSPPKSPTSPSSFSLSRSSSGVSSARSLLREASDPDDVAPTREENLASGLAKFRRAATKIQIVRAFASAREPRRLERFVDLALIAHDLNQQAQARIAEAAAKVLDEPRGADVVALKSFDNGTDQPALRSAELVAFKDKVGGAALESELDASVCVGALHDLANAAFPAFKKALEKLFPPGTEGVELECAADVAIKKKTRMRAKVDEYRREAKPWPRAEKLGDCLRASVVVAGAEQVVAAYEALAKDDIFKVVRLKNKLAGRVKPFNLLVNLAFQPPAPPGLAPLIVEVQIVPKAIYDKQKASHRLYSIARASNYASFSGKKTAVDTAPEAADDGGDVEAPTAVRPGRHAEVARRPSLMSLPSFLSWTRTSTRPVVAPAPAPRLDAPT</sequence>
<feature type="compositionally biased region" description="Basic and acidic residues" evidence="4">
    <location>
        <begin position="1594"/>
        <end position="1609"/>
    </location>
</feature>
<gene>
    <name evidence="8" type="ORF">PECAL_2P31410</name>
</gene>
<dbReference type="Pfam" id="PF09084">
    <property type="entry name" value="NMT1"/>
    <property type="match status" value="1"/>
</dbReference>
<reference evidence="8" key="1">
    <citation type="submission" date="2021-11" db="EMBL/GenBank/DDBJ databases">
        <authorList>
            <consortium name="Genoscope - CEA"/>
            <person name="William W."/>
        </authorList>
    </citation>
    <scope>NUCLEOTIDE SEQUENCE</scope>
</reference>
<comment type="caution">
    <text evidence="8">The sequence shown here is derived from an EMBL/GenBank/DDBJ whole genome shotgun (WGS) entry which is preliminary data.</text>
</comment>
<dbReference type="PANTHER" id="PTHR24251">
    <property type="entry name" value="OVOCHYMASE-RELATED"/>
    <property type="match status" value="1"/>
</dbReference>
<name>A0A8J2SP15_9STRA</name>
<dbReference type="EMBL" id="CAKKNE010000002">
    <property type="protein sequence ID" value="CAH0369994.1"/>
    <property type="molecule type" value="Genomic_DNA"/>
</dbReference>
<dbReference type="InterPro" id="IPR035914">
    <property type="entry name" value="Sperma_CUB_dom_sf"/>
</dbReference>
<evidence type="ECO:0000256" key="3">
    <source>
        <dbReference type="PROSITE-ProRule" id="PRU00076"/>
    </source>
</evidence>
<evidence type="ECO:0000259" key="7">
    <source>
        <dbReference type="PROSITE" id="PS50026"/>
    </source>
</evidence>
<evidence type="ECO:0000256" key="2">
    <source>
        <dbReference type="ARBA" id="ARBA00023157"/>
    </source>
</evidence>
<dbReference type="Proteomes" id="UP000789595">
    <property type="component" value="Unassembled WGS sequence"/>
</dbReference>
<keyword evidence="2 3" id="KW-1015">Disulfide bond</keyword>
<feature type="domain" description="CUB" evidence="6">
    <location>
        <begin position="358"/>
        <end position="467"/>
    </location>
</feature>
<dbReference type="InterPro" id="IPR015168">
    <property type="entry name" value="SsuA/THI5"/>
</dbReference>
<dbReference type="SMART" id="SM01411">
    <property type="entry name" value="Ephrin_rec_like"/>
    <property type="match status" value="1"/>
</dbReference>
<organism evidence="8 9">
    <name type="scientific">Pelagomonas calceolata</name>
    <dbReference type="NCBI Taxonomy" id="35677"/>
    <lineage>
        <taxon>Eukaryota</taxon>
        <taxon>Sar</taxon>
        <taxon>Stramenopiles</taxon>
        <taxon>Ochrophyta</taxon>
        <taxon>Pelagophyceae</taxon>
        <taxon>Pelagomonadales</taxon>
        <taxon>Pelagomonadaceae</taxon>
        <taxon>Pelagomonas</taxon>
    </lineage>
</organism>
<dbReference type="Pfam" id="PF07699">
    <property type="entry name" value="Ephrin_rec_like"/>
    <property type="match status" value="1"/>
</dbReference>
<feature type="transmembrane region" description="Helical" evidence="5">
    <location>
        <begin position="1149"/>
        <end position="1168"/>
    </location>
</feature>
<evidence type="ECO:0000256" key="4">
    <source>
        <dbReference type="SAM" id="MobiDB-lite"/>
    </source>
</evidence>
<feature type="transmembrane region" description="Helical" evidence="5">
    <location>
        <begin position="1017"/>
        <end position="1035"/>
    </location>
</feature>
<evidence type="ECO:0000256" key="1">
    <source>
        <dbReference type="ARBA" id="ARBA00022737"/>
    </source>
</evidence>
<dbReference type="InterPro" id="IPR000742">
    <property type="entry name" value="EGF"/>
</dbReference>
<proteinExistence type="predicted"/>
<keyword evidence="5" id="KW-1133">Transmembrane helix</keyword>
<dbReference type="PANTHER" id="PTHR24251:SF37">
    <property type="entry name" value="CUB DOMAIN-CONTAINING PROTEIN"/>
    <property type="match status" value="1"/>
</dbReference>
<keyword evidence="5" id="KW-0472">Membrane</keyword>
<keyword evidence="5" id="KW-0812">Transmembrane</keyword>
<feature type="transmembrane region" description="Helical" evidence="5">
    <location>
        <begin position="1201"/>
        <end position="1221"/>
    </location>
</feature>
<protein>
    <recommendedName>
        <fullName evidence="10">CUB domain-containing protein</fullName>
    </recommendedName>
</protein>
<dbReference type="InterPro" id="IPR000859">
    <property type="entry name" value="CUB_dom"/>
</dbReference>
<dbReference type="PROSITE" id="PS01180">
    <property type="entry name" value="CUB"/>
    <property type="match status" value="2"/>
</dbReference>
<feature type="domain" description="CUB" evidence="6">
    <location>
        <begin position="506"/>
        <end position="617"/>
    </location>
</feature>
<evidence type="ECO:0000259" key="6">
    <source>
        <dbReference type="PROSITE" id="PS01180"/>
    </source>
</evidence>
<dbReference type="SMART" id="SM00181">
    <property type="entry name" value="EGF"/>
    <property type="match status" value="2"/>
</dbReference>
<evidence type="ECO:0000313" key="9">
    <source>
        <dbReference type="Proteomes" id="UP000789595"/>
    </source>
</evidence>
<dbReference type="SMART" id="SM00042">
    <property type="entry name" value="CUB"/>
    <property type="match status" value="2"/>
</dbReference>
<feature type="transmembrane region" description="Helical" evidence="5">
    <location>
        <begin position="1075"/>
        <end position="1099"/>
    </location>
</feature>
<dbReference type="SUPFAM" id="SSF57184">
    <property type="entry name" value="Growth factor receptor domain"/>
    <property type="match status" value="1"/>
</dbReference>
<comment type="caution">
    <text evidence="3">Lacks conserved residue(s) required for the propagation of feature annotation.</text>
</comment>
<dbReference type="PROSITE" id="PS01186">
    <property type="entry name" value="EGF_2"/>
    <property type="match status" value="2"/>
</dbReference>
<dbReference type="PROSITE" id="PS00022">
    <property type="entry name" value="EGF_1"/>
    <property type="match status" value="2"/>
</dbReference>
<keyword evidence="1" id="KW-0677">Repeat</keyword>
<feature type="domain" description="EGF-like" evidence="7">
    <location>
        <begin position="617"/>
        <end position="651"/>
    </location>
</feature>
<dbReference type="CDD" id="cd00054">
    <property type="entry name" value="EGF_CA"/>
    <property type="match status" value="1"/>
</dbReference>
<dbReference type="Gene3D" id="2.10.50.10">
    <property type="entry name" value="Tumor Necrosis Factor Receptor, subunit A, domain 2"/>
    <property type="match status" value="1"/>
</dbReference>
<keyword evidence="9" id="KW-1185">Reference proteome</keyword>
<evidence type="ECO:0000256" key="5">
    <source>
        <dbReference type="SAM" id="Phobius"/>
    </source>
</evidence>
<dbReference type="Gene3D" id="3.40.190.10">
    <property type="entry name" value="Periplasmic binding protein-like II"/>
    <property type="match status" value="2"/>
</dbReference>
<feature type="compositionally biased region" description="Low complexity" evidence="4">
    <location>
        <begin position="1566"/>
        <end position="1585"/>
    </location>
</feature>
<feature type="region of interest" description="Disordered" evidence="4">
    <location>
        <begin position="1590"/>
        <end position="1609"/>
    </location>
</feature>
<feature type="transmembrane region" description="Helical" evidence="5">
    <location>
        <begin position="1341"/>
        <end position="1364"/>
    </location>
</feature>
<accession>A0A8J2SP15</accession>
<evidence type="ECO:0000313" key="8">
    <source>
        <dbReference type="EMBL" id="CAH0369994.1"/>
    </source>
</evidence>
<dbReference type="SUPFAM" id="SSF53850">
    <property type="entry name" value="Periplasmic binding protein-like II"/>
    <property type="match status" value="1"/>
</dbReference>
<dbReference type="CDD" id="cd00041">
    <property type="entry name" value="CUB"/>
    <property type="match status" value="2"/>
</dbReference>
<feature type="region of interest" description="Disordered" evidence="4">
    <location>
        <begin position="1562"/>
        <end position="1585"/>
    </location>
</feature>